<evidence type="ECO:0000313" key="2">
    <source>
        <dbReference type="EMBL" id="GAA3936687.1"/>
    </source>
</evidence>
<reference evidence="3" key="1">
    <citation type="journal article" date="2019" name="Int. J. Syst. Evol. Microbiol.">
        <title>The Global Catalogue of Microorganisms (GCM) 10K type strain sequencing project: providing services to taxonomists for standard genome sequencing and annotation.</title>
        <authorList>
            <consortium name="The Broad Institute Genomics Platform"/>
            <consortium name="The Broad Institute Genome Sequencing Center for Infectious Disease"/>
            <person name="Wu L."/>
            <person name="Ma J."/>
        </authorList>
    </citation>
    <scope>NUCLEOTIDE SEQUENCE [LARGE SCALE GENOMIC DNA]</scope>
    <source>
        <strain evidence="3">JCM 17214</strain>
    </source>
</reference>
<accession>A0ABP7N4Y0</accession>
<evidence type="ECO:0000256" key="1">
    <source>
        <dbReference type="SAM" id="Phobius"/>
    </source>
</evidence>
<keyword evidence="1" id="KW-1133">Transmembrane helix</keyword>
<organism evidence="2 3">
    <name type="scientific">Hymenobacter algoricola</name>
    <dbReference type="NCBI Taxonomy" id="486267"/>
    <lineage>
        <taxon>Bacteria</taxon>
        <taxon>Pseudomonadati</taxon>
        <taxon>Bacteroidota</taxon>
        <taxon>Cytophagia</taxon>
        <taxon>Cytophagales</taxon>
        <taxon>Hymenobacteraceae</taxon>
        <taxon>Hymenobacter</taxon>
    </lineage>
</organism>
<dbReference type="RefSeq" id="WP_345113280.1">
    <property type="nucleotide sequence ID" value="NZ_BAABDH010000038.1"/>
</dbReference>
<keyword evidence="1" id="KW-0812">Transmembrane</keyword>
<name>A0ABP7N4Y0_9BACT</name>
<proteinExistence type="predicted"/>
<comment type="caution">
    <text evidence="2">The sequence shown here is derived from an EMBL/GenBank/DDBJ whole genome shotgun (WGS) entry which is preliminary data.</text>
</comment>
<gene>
    <name evidence="2" type="ORF">GCM10022406_21130</name>
</gene>
<dbReference type="Proteomes" id="UP001499909">
    <property type="component" value="Unassembled WGS sequence"/>
</dbReference>
<evidence type="ECO:0000313" key="3">
    <source>
        <dbReference type="Proteomes" id="UP001499909"/>
    </source>
</evidence>
<protein>
    <recommendedName>
        <fullName evidence="4">SH3 domain-containing protein</fullName>
    </recommendedName>
</protein>
<sequence length="128" mass="14117">MALKITPVELRNGALRVNWPQLVVWTLLLNAGLLLWIKYQVGPIRHPVTVTAKSAVVFSLATDTARASVAVETVYAGGTVDLHTVQADGWCRVSLPEQGYPRRQGYVQRRFLLIPDSTLLAAQKGPLR</sequence>
<dbReference type="EMBL" id="BAABDH010000038">
    <property type="protein sequence ID" value="GAA3936687.1"/>
    <property type="molecule type" value="Genomic_DNA"/>
</dbReference>
<feature type="transmembrane region" description="Helical" evidence="1">
    <location>
        <begin position="19"/>
        <end position="37"/>
    </location>
</feature>
<evidence type="ECO:0008006" key="4">
    <source>
        <dbReference type="Google" id="ProtNLM"/>
    </source>
</evidence>
<keyword evidence="3" id="KW-1185">Reference proteome</keyword>
<keyword evidence="1" id="KW-0472">Membrane</keyword>